<evidence type="ECO:0000313" key="2">
    <source>
        <dbReference type="EMBL" id="PZQ17859.1"/>
    </source>
</evidence>
<reference evidence="2 3" key="1">
    <citation type="submission" date="2017-08" db="EMBL/GenBank/DDBJ databases">
        <title>Infants hospitalized years apart are colonized by the same room-sourced microbial strains.</title>
        <authorList>
            <person name="Brooks B."/>
            <person name="Olm M.R."/>
            <person name="Firek B.A."/>
            <person name="Baker R."/>
            <person name="Thomas B.C."/>
            <person name="Morowitz M.J."/>
            <person name="Banfield J.F."/>
        </authorList>
    </citation>
    <scope>NUCLEOTIDE SEQUENCE [LARGE SCALE GENOMIC DNA]</scope>
    <source>
        <strain evidence="2">S2_005_003_R2_43</strain>
    </source>
</reference>
<feature type="transmembrane region" description="Helical" evidence="1">
    <location>
        <begin position="47"/>
        <end position="70"/>
    </location>
</feature>
<dbReference type="EMBL" id="QFPN01000002">
    <property type="protein sequence ID" value="PZQ17859.1"/>
    <property type="molecule type" value="Genomic_DNA"/>
</dbReference>
<proteinExistence type="predicted"/>
<keyword evidence="1" id="KW-1133">Transmembrane helix</keyword>
<evidence type="ECO:0000313" key="3">
    <source>
        <dbReference type="Proteomes" id="UP000249577"/>
    </source>
</evidence>
<organism evidence="2 3">
    <name type="scientific">Ancylobacter novellus</name>
    <name type="common">Thiobacillus novellus</name>
    <dbReference type="NCBI Taxonomy" id="921"/>
    <lineage>
        <taxon>Bacteria</taxon>
        <taxon>Pseudomonadati</taxon>
        <taxon>Pseudomonadota</taxon>
        <taxon>Alphaproteobacteria</taxon>
        <taxon>Hyphomicrobiales</taxon>
        <taxon>Xanthobacteraceae</taxon>
        <taxon>Ancylobacter</taxon>
    </lineage>
</organism>
<accession>A0A2W5KP89</accession>
<gene>
    <name evidence="2" type="ORF">DI565_03775</name>
</gene>
<keyword evidence="1" id="KW-0472">Membrane</keyword>
<feature type="transmembrane region" description="Helical" evidence="1">
    <location>
        <begin position="12"/>
        <end position="35"/>
    </location>
</feature>
<sequence length="165" mass="18252">MLEPLKRALSVPLAVLVIAYDALEAIFGPVVRPVVAWLASLRLFQRIGAAIAALPPYGVLALFAVPFAAIEPFKFVALYWLAQGRFGLGMTAFVGSHLASLLICERIFHAGKERLLEIRWFAAAYGFVTALRDRALSWLRATAAWRWAAETAARIRNAFRRAVRG</sequence>
<dbReference type="AlphaFoldDB" id="A0A2W5KP89"/>
<comment type="caution">
    <text evidence="2">The sequence shown here is derived from an EMBL/GenBank/DDBJ whole genome shotgun (WGS) entry which is preliminary data.</text>
</comment>
<evidence type="ECO:0000256" key="1">
    <source>
        <dbReference type="SAM" id="Phobius"/>
    </source>
</evidence>
<dbReference type="Proteomes" id="UP000249577">
    <property type="component" value="Unassembled WGS sequence"/>
</dbReference>
<name>A0A2W5KP89_ANCNO</name>
<protein>
    <submittedName>
        <fullName evidence="2">Uncharacterized protein</fullName>
    </submittedName>
</protein>
<feature type="transmembrane region" description="Helical" evidence="1">
    <location>
        <begin position="82"/>
        <end position="104"/>
    </location>
</feature>
<keyword evidence="1" id="KW-0812">Transmembrane</keyword>